<gene>
    <name evidence="3" type="ORF">BDN70DRAFT_873281</name>
</gene>
<feature type="compositionally biased region" description="Acidic residues" evidence="1">
    <location>
        <begin position="630"/>
        <end position="640"/>
    </location>
</feature>
<evidence type="ECO:0000313" key="4">
    <source>
        <dbReference type="Proteomes" id="UP000807469"/>
    </source>
</evidence>
<dbReference type="AlphaFoldDB" id="A0A9P5Z928"/>
<feature type="signal peptide" evidence="2">
    <location>
        <begin position="1"/>
        <end position="17"/>
    </location>
</feature>
<feature type="region of interest" description="Disordered" evidence="1">
    <location>
        <begin position="287"/>
        <end position="311"/>
    </location>
</feature>
<evidence type="ECO:0000256" key="1">
    <source>
        <dbReference type="SAM" id="MobiDB-lite"/>
    </source>
</evidence>
<evidence type="ECO:0000256" key="2">
    <source>
        <dbReference type="SAM" id="SignalP"/>
    </source>
</evidence>
<dbReference type="PANTHER" id="PTHR35204:SF1">
    <property type="entry name" value="ENTEROTOXIN"/>
    <property type="match status" value="1"/>
</dbReference>
<comment type="caution">
    <text evidence="3">The sequence shown here is derived from an EMBL/GenBank/DDBJ whole genome shotgun (WGS) entry which is preliminary data.</text>
</comment>
<keyword evidence="4" id="KW-1185">Reference proteome</keyword>
<feature type="chain" id="PRO_5040220025" evidence="2">
    <location>
        <begin position="18"/>
        <end position="661"/>
    </location>
</feature>
<accession>A0A9P5Z928</accession>
<feature type="region of interest" description="Disordered" evidence="1">
    <location>
        <begin position="627"/>
        <end position="646"/>
    </location>
</feature>
<dbReference type="PANTHER" id="PTHR35204">
    <property type="entry name" value="YALI0A21131P"/>
    <property type="match status" value="1"/>
</dbReference>
<sequence length="661" mass="74487">MSRRALFVFAFISLVFGPRFSVSALTTPLHKDYLQPDSYASAAQVVFNGQQQFLESTARFNYSEWDFAQGPTLNATGNLVFDTVRSLLQHWPNTRYRNGHTIVAGTIPPGTLLYHGTFKPVVPTIPDWTATDPEHSYLFCRQPPPGGRFPPPTATVTAIPNPWPTPTAETRSIEGQHGVDTEDTEEGGCWHLTLGTTRSLRVLYFDGSSAAKMRGGPMDTQDLLAWGKVNETKVFAERERIDNLCRWGKEFGIDGFVRMEMDFEVMLCDFTAGLEVVSFLNLAPVVHRQRPRRPDTPSPSPLPGSPRDKYDMDEHTRIKMQALPQRVGPDTRVLEAGSWHNTYPGETRVALDYTRLISLYDTELFPGLVRAREGVPRLKHRVGGMDKKDLEVFSRRLAEAAAGGNDNARINGSGIDWRTLFHTIAERYAARLERLPYILNATGVEAKEEEARERGAQAYRAVSSMLAPYVIYSAVPPAFNISHNSDETLAENAKHEWAAPVWANCALAHTNALGHPALETRMTASERLLLRAAREVEREICRVLVGVWAEGSELGLEGEENEDDWLRVGGDEENVSYVVLAAKWRERVEGLMRWLDWSVEWLKCRPACSFEEMCVLPTWPYFNRPMLPGSEEEPENDWEDPQPRCMPVLEPMEGVVQEDEL</sequence>
<keyword evidence="2" id="KW-0732">Signal</keyword>
<proteinExistence type="predicted"/>
<organism evidence="3 4">
    <name type="scientific">Pholiota conissans</name>
    <dbReference type="NCBI Taxonomy" id="109636"/>
    <lineage>
        <taxon>Eukaryota</taxon>
        <taxon>Fungi</taxon>
        <taxon>Dikarya</taxon>
        <taxon>Basidiomycota</taxon>
        <taxon>Agaricomycotina</taxon>
        <taxon>Agaricomycetes</taxon>
        <taxon>Agaricomycetidae</taxon>
        <taxon>Agaricales</taxon>
        <taxon>Agaricineae</taxon>
        <taxon>Strophariaceae</taxon>
        <taxon>Pholiota</taxon>
    </lineage>
</organism>
<evidence type="ECO:0000313" key="3">
    <source>
        <dbReference type="EMBL" id="KAF9483882.1"/>
    </source>
</evidence>
<dbReference type="InterPro" id="IPR038921">
    <property type="entry name" value="YOR389W-like"/>
</dbReference>
<dbReference type="Proteomes" id="UP000807469">
    <property type="component" value="Unassembled WGS sequence"/>
</dbReference>
<name>A0A9P5Z928_9AGAR</name>
<reference evidence="3" key="1">
    <citation type="submission" date="2020-11" db="EMBL/GenBank/DDBJ databases">
        <authorList>
            <consortium name="DOE Joint Genome Institute"/>
            <person name="Ahrendt S."/>
            <person name="Riley R."/>
            <person name="Andreopoulos W."/>
            <person name="Labutti K."/>
            <person name="Pangilinan J."/>
            <person name="Ruiz-Duenas F.J."/>
            <person name="Barrasa J.M."/>
            <person name="Sanchez-Garcia M."/>
            <person name="Camarero S."/>
            <person name="Miyauchi S."/>
            <person name="Serrano A."/>
            <person name="Linde D."/>
            <person name="Babiker R."/>
            <person name="Drula E."/>
            <person name="Ayuso-Fernandez I."/>
            <person name="Pacheco R."/>
            <person name="Padilla G."/>
            <person name="Ferreira P."/>
            <person name="Barriuso J."/>
            <person name="Kellner H."/>
            <person name="Castanera R."/>
            <person name="Alfaro M."/>
            <person name="Ramirez L."/>
            <person name="Pisabarro A.G."/>
            <person name="Kuo A."/>
            <person name="Tritt A."/>
            <person name="Lipzen A."/>
            <person name="He G."/>
            <person name="Yan M."/>
            <person name="Ng V."/>
            <person name="Cullen D."/>
            <person name="Martin F."/>
            <person name="Rosso M.-N."/>
            <person name="Henrissat B."/>
            <person name="Hibbett D."/>
            <person name="Martinez A.T."/>
            <person name="Grigoriev I.V."/>
        </authorList>
    </citation>
    <scope>NUCLEOTIDE SEQUENCE</scope>
    <source>
        <strain evidence="3">CIRM-BRFM 674</strain>
    </source>
</reference>
<dbReference type="EMBL" id="MU155149">
    <property type="protein sequence ID" value="KAF9483882.1"/>
    <property type="molecule type" value="Genomic_DNA"/>
</dbReference>
<protein>
    <submittedName>
        <fullName evidence="3">Uncharacterized protein</fullName>
    </submittedName>
</protein>
<dbReference type="OrthoDB" id="10261782at2759"/>